<name>A0A8E7EIN3_9EURY</name>
<dbReference type="Proteomes" id="UP000680656">
    <property type="component" value="Chromosome"/>
</dbReference>
<organism evidence="2 3">
    <name type="scientific">Methanospirillum purgamenti</name>
    <dbReference type="NCBI Taxonomy" id="2834276"/>
    <lineage>
        <taxon>Archaea</taxon>
        <taxon>Methanobacteriati</taxon>
        <taxon>Methanobacteriota</taxon>
        <taxon>Stenosarchaea group</taxon>
        <taxon>Methanomicrobia</taxon>
        <taxon>Methanomicrobiales</taxon>
        <taxon>Methanospirillaceae</taxon>
        <taxon>Methanospirillum</taxon>
    </lineage>
</organism>
<keyword evidence="3" id="KW-1185">Reference proteome</keyword>
<protein>
    <recommendedName>
        <fullName evidence="1">Restriction endonuclease type I HsdR N-terminal domain-containing protein</fullName>
    </recommendedName>
</protein>
<dbReference type="KEGG" id="mrtj:KHC33_13495"/>
<evidence type="ECO:0000259" key="1">
    <source>
        <dbReference type="Pfam" id="PF04313"/>
    </source>
</evidence>
<dbReference type="GeneID" id="94047065"/>
<dbReference type="Pfam" id="PF04313">
    <property type="entry name" value="HSDR_N"/>
    <property type="match status" value="1"/>
</dbReference>
<dbReference type="GO" id="GO:0005524">
    <property type="term" value="F:ATP binding"/>
    <property type="evidence" value="ECO:0007669"/>
    <property type="project" value="UniProtKB-KW"/>
</dbReference>
<dbReference type="RefSeq" id="WP_214421409.1">
    <property type="nucleotide sequence ID" value="NZ_CP075546.1"/>
</dbReference>
<dbReference type="EMBL" id="CP075546">
    <property type="protein sequence ID" value="QVV90643.1"/>
    <property type="molecule type" value="Genomic_DNA"/>
</dbReference>
<dbReference type="AlphaFoldDB" id="A0A8E7EIN3"/>
<dbReference type="GO" id="GO:0003677">
    <property type="term" value="F:DNA binding"/>
    <property type="evidence" value="ECO:0007669"/>
    <property type="project" value="UniProtKB-KW"/>
</dbReference>
<gene>
    <name evidence="2" type="ORF">KHC33_13495</name>
</gene>
<dbReference type="GO" id="GO:0009035">
    <property type="term" value="F:type I site-specific deoxyribonuclease activity"/>
    <property type="evidence" value="ECO:0007669"/>
    <property type="project" value="UniProtKB-EC"/>
</dbReference>
<sequence length="167" mass="18986">MDPLLRKSGWDIQPYTDKTPLSSYHAIALEEYPTNNGLADYALILNGKIVGVIEAKRESVGPQEVLTQARRYAIGIPDSVALFSFDEYRVPFLYSSNGTINWFIDVRHEQNRSHEIVRIVNNLFTHTDRVIGQATSARKQVEIQSQTIFHQAFTGKLIQQNEPLRGN</sequence>
<dbReference type="Gene3D" id="3.90.1570.30">
    <property type="match status" value="1"/>
</dbReference>
<dbReference type="GO" id="GO:0009307">
    <property type="term" value="P:DNA restriction-modification system"/>
    <property type="evidence" value="ECO:0007669"/>
    <property type="project" value="UniProtKB-KW"/>
</dbReference>
<evidence type="ECO:0000313" key="2">
    <source>
        <dbReference type="EMBL" id="QVV90643.1"/>
    </source>
</evidence>
<feature type="domain" description="Restriction endonuclease type I HsdR N-terminal" evidence="1">
    <location>
        <begin position="36"/>
        <end position="112"/>
    </location>
</feature>
<proteinExistence type="predicted"/>
<evidence type="ECO:0000313" key="3">
    <source>
        <dbReference type="Proteomes" id="UP000680656"/>
    </source>
</evidence>
<dbReference type="InterPro" id="IPR007409">
    <property type="entry name" value="Restrct_endonuc_type1_HsdR_N"/>
</dbReference>
<reference evidence="2 3" key="1">
    <citation type="submission" date="2021-05" db="EMBL/GenBank/DDBJ databases">
        <title>A novel Methanospirillum isolate from a pyrite-forming mixed culture.</title>
        <authorList>
            <person name="Bunk B."/>
            <person name="Sproer C."/>
            <person name="Spring S."/>
            <person name="Pester M."/>
        </authorList>
    </citation>
    <scope>NUCLEOTIDE SEQUENCE [LARGE SCALE GENOMIC DNA]</scope>
    <source>
        <strain evidence="2 3">J.3.6.1-F.2.7.3</strain>
    </source>
</reference>
<accession>A0A8E7EIN3</accession>